<gene>
    <name evidence="10" type="ORF">METZ01_LOCUS9178</name>
</gene>
<evidence type="ECO:0000256" key="2">
    <source>
        <dbReference type="ARBA" id="ARBA00015195"/>
    </source>
</evidence>
<name>A0A381NQC6_9ZZZZ</name>
<comment type="function">
    <text evidence="7">Activator of cell division through the inhibition of FtsZ GTPase activity, therefore promoting FtsZ assembly into bundles of protofilaments necessary for the formation of the division Z ring. It is recruited early at mid-cell but it is not essential for cell division.</text>
</comment>
<dbReference type="EMBL" id="UINC01000494">
    <property type="protein sequence ID" value="SUZ56324.1"/>
    <property type="molecule type" value="Genomic_DNA"/>
</dbReference>
<evidence type="ECO:0000313" key="10">
    <source>
        <dbReference type="EMBL" id="SUZ56324.1"/>
    </source>
</evidence>
<organism evidence="10">
    <name type="scientific">marine metagenome</name>
    <dbReference type="NCBI Taxonomy" id="408172"/>
    <lineage>
        <taxon>unclassified sequences</taxon>
        <taxon>metagenomes</taxon>
        <taxon>ecological metagenomes</taxon>
    </lineage>
</organism>
<dbReference type="InterPro" id="IPR036192">
    <property type="entry name" value="Cell_div_ZapA-like_sf"/>
</dbReference>
<reference evidence="10" key="1">
    <citation type="submission" date="2018-05" db="EMBL/GenBank/DDBJ databases">
        <authorList>
            <person name="Lanie J.A."/>
            <person name="Ng W.-L."/>
            <person name="Kazmierczak K.M."/>
            <person name="Andrzejewski T.M."/>
            <person name="Davidsen T.M."/>
            <person name="Wayne K.J."/>
            <person name="Tettelin H."/>
            <person name="Glass J.I."/>
            <person name="Rusch D."/>
            <person name="Podicherti R."/>
            <person name="Tsui H.-C.T."/>
            <person name="Winkler M.E."/>
        </authorList>
    </citation>
    <scope>NUCLEOTIDE SEQUENCE</scope>
</reference>
<dbReference type="GO" id="GO:0030428">
    <property type="term" value="C:cell septum"/>
    <property type="evidence" value="ECO:0007669"/>
    <property type="project" value="TreeGrafter"/>
</dbReference>
<evidence type="ECO:0000256" key="9">
    <source>
        <dbReference type="ARBA" id="ARBA00033158"/>
    </source>
</evidence>
<evidence type="ECO:0000256" key="1">
    <source>
        <dbReference type="ARBA" id="ARBA00004496"/>
    </source>
</evidence>
<dbReference type="GO" id="GO:0000921">
    <property type="term" value="P:septin ring assembly"/>
    <property type="evidence" value="ECO:0007669"/>
    <property type="project" value="TreeGrafter"/>
</dbReference>
<dbReference type="AlphaFoldDB" id="A0A381NQC6"/>
<evidence type="ECO:0000256" key="7">
    <source>
        <dbReference type="ARBA" id="ARBA00024910"/>
    </source>
</evidence>
<evidence type="ECO:0000256" key="4">
    <source>
        <dbReference type="ARBA" id="ARBA00022618"/>
    </source>
</evidence>
<keyword evidence="6" id="KW-0131">Cell cycle</keyword>
<dbReference type="GO" id="GO:0000917">
    <property type="term" value="P:division septum assembly"/>
    <property type="evidence" value="ECO:0007669"/>
    <property type="project" value="UniProtKB-KW"/>
</dbReference>
<evidence type="ECO:0000256" key="5">
    <source>
        <dbReference type="ARBA" id="ARBA00023210"/>
    </source>
</evidence>
<evidence type="ECO:0000256" key="8">
    <source>
        <dbReference type="ARBA" id="ARBA00026068"/>
    </source>
</evidence>
<accession>A0A381NQC6</accession>
<dbReference type="Pfam" id="PF05164">
    <property type="entry name" value="ZapA"/>
    <property type="match status" value="1"/>
</dbReference>
<dbReference type="GO" id="GO:0043093">
    <property type="term" value="P:FtsZ-dependent cytokinesis"/>
    <property type="evidence" value="ECO:0007669"/>
    <property type="project" value="TreeGrafter"/>
</dbReference>
<dbReference type="GO" id="GO:0005829">
    <property type="term" value="C:cytosol"/>
    <property type="evidence" value="ECO:0007669"/>
    <property type="project" value="TreeGrafter"/>
</dbReference>
<dbReference type="InterPro" id="IPR007838">
    <property type="entry name" value="Cell_div_ZapA-like"/>
</dbReference>
<evidence type="ECO:0000256" key="3">
    <source>
        <dbReference type="ARBA" id="ARBA00022490"/>
    </source>
</evidence>
<dbReference type="PANTHER" id="PTHR34981:SF1">
    <property type="entry name" value="CELL DIVISION PROTEIN ZAPA"/>
    <property type="match status" value="1"/>
</dbReference>
<dbReference type="GO" id="GO:0032153">
    <property type="term" value="C:cell division site"/>
    <property type="evidence" value="ECO:0007669"/>
    <property type="project" value="TreeGrafter"/>
</dbReference>
<sequence>MEKNVTKVKILGQEYKISCPPEESDQVKNAAKFFDKRLKEIRENTKLDESKAAIITGLNITNDYLKDLSSPKHSVALKSGLKTLTLQVEKQLESLSKLDS</sequence>
<keyword evidence="4" id="KW-0132">Cell division</keyword>
<dbReference type="SUPFAM" id="SSF102829">
    <property type="entry name" value="Cell division protein ZapA-like"/>
    <property type="match status" value="1"/>
</dbReference>
<comment type="subcellular location">
    <subcellularLocation>
        <location evidence="1">Cytoplasm</location>
    </subcellularLocation>
</comment>
<protein>
    <recommendedName>
        <fullName evidence="2">Cell division protein ZapA</fullName>
    </recommendedName>
    <alternativeName>
        <fullName evidence="9">Z ring-associated protein ZapA</fullName>
    </alternativeName>
</protein>
<comment type="subunit">
    <text evidence="8">Homodimer. Interacts with FtsZ.</text>
</comment>
<evidence type="ECO:0000256" key="6">
    <source>
        <dbReference type="ARBA" id="ARBA00023306"/>
    </source>
</evidence>
<keyword evidence="5" id="KW-0717">Septation</keyword>
<dbReference type="Gene3D" id="3.30.160.880">
    <property type="entry name" value="Cell division protein ZapA protomer, N-terminal domain"/>
    <property type="match status" value="1"/>
</dbReference>
<keyword evidence="3" id="KW-0963">Cytoplasm</keyword>
<proteinExistence type="predicted"/>
<dbReference type="InterPro" id="IPR042233">
    <property type="entry name" value="Cell_div_ZapA_N"/>
</dbReference>
<dbReference type="PANTHER" id="PTHR34981">
    <property type="entry name" value="CELL DIVISION PROTEIN ZAPA"/>
    <property type="match status" value="1"/>
</dbReference>